<proteinExistence type="predicted"/>
<evidence type="ECO:0000256" key="1">
    <source>
        <dbReference type="SAM" id="MobiDB-lite"/>
    </source>
</evidence>
<organism evidence="2 3">
    <name type="scientific">Pseudozyma hubeiensis (strain SY62)</name>
    <name type="common">Yeast</name>
    <dbReference type="NCBI Taxonomy" id="1305764"/>
    <lineage>
        <taxon>Eukaryota</taxon>
        <taxon>Fungi</taxon>
        <taxon>Dikarya</taxon>
        <taxon>Basidiomycota</taxon>
        <taxon>Ustilaginomycotina</taxon>
        <taxon>Ustilaginomycetes</taxon>
        <taxon>Ustilaginales</taxon>
        <taxon>Ustilaginaceae</taxon>
        <taxon>Pseudozyma</taxon>
    </lineage>
</organism>
<dbReference type="GeneID" id="24107423"/>
<accession>R9P0I9</accession>
<dbReference type="Proteomes" id="UP000014071">
    <property type="component" value="Unassembled WGS sequence"/>
</dbReference>
<evidence type="ECO:0000313" key="2">
    <source>
        <dbReference type="EMBL" id="GAC94557.1"/>
    </source>
</evidence>
<keyword evidence="3" id="KW-1185">Reference proteome</keyword>
<protein>
    <submittedName>
        <fullName evidence="2">Uncharacterized protein</fullName>
    </submittedName>
</protein>
<feature type="compositionally biased region" description="Polar residues" evidence="1">
    <location>
        <begin position="12"/>
        <end position="23"/>
    </location>
</feature>
<dbReference type="RefSeq" id="XP_012188144.1">
    <property type="nucleotide sequence ID" value="XM_012332754.1"/>
</dbReference>
<dbReference type="EMBL" id="DF238785">
    <property type="protein sequence ID" value="GAC94557.1"/>
    <property type="molecule type" value="Genomic_DNA"/>
</dbReference>
<evidence type="ECO:0000313" key="3">
    <source>
        <dbReference type="Proteomes" id="UP000014071"/>
    </source>
</evidence>
<feature type="region of interest" description="Disordered" evidence="1">
    <location>
        <begin position="1"/>
        <end position="27"/>
    </location>
</feature>
<sequence length="69" mass="7734">MNRCRVRMHSAISWSAPSGQSSPCRKRIGDAPHFELLDRRSPRLSTVGLRVQEYAEARRSSETPVTGPP</sequence>
<name>R9P0I9_PSEHS</name>
<dbReference type="HOGENOM" id="CLU_2777031_0_0_1"/>
<reference evidence="3" key="1">
    <citation type="journal article" date="2013" name="Genome Announc.">
        <title>Draft genome sequence of the basidiomycetous yeast-like fungus Pseudozyma hubeiensis SY62, which produces an abundant amount of the biosurfactant mannosylerythritol lipids.</title>
        <authorList>
            <person name="Konishi M."/>
            <person name="Hatada Y."/>
            <person name="Horiuchi J."/>
        </authorList>
    </citation>
    <scope>NUCLEOTIDE SEQUENCE [LARGE SCALE GENOMIC DNA]</scope>
    <source>
        <strain evidence="3">SY62</strain>
    </source>
</reference>
<dbReference type="AlphaFoldDB" id="R9P0I9"/>
<gene>
    <name evidence="2" type="ORF">PHSY_002130</name>
</gene>